<proteinExistence type="predicted"/>
<reference evidence="1 2" key="1">
    <citation type="submission" date="2020-01" db="EMBL/GenBank/DDBJ databases">
        <title>Polyphasic characterisation and genomic insights into a novel alkali tolerant bacterium VR-M41.</title>
        <authorList>
            <person name="Vemuluri V.R."/>
        </authorList>
    </citation>
    <scope>NUCLEOTIDE SEQUENCE [LARGE SCALE GENOMIC DNA]</scope>
    <source>
        <strain evidence="1 2">VR-M41</strain>
    </source>
</reference>
<comment type="caution">
    <text evidence="1">The sequence shown here is derived from an EMBL/GenBank/DDBJ whole genome shotgun (WGS) entry which is preliminary data.</text>
</comment>
<keyword evidence="2" id="KW-1185">Reference proteome</keyword>
<accession>A0ABX0F8R3</accession>
<protein>
    <submittedName>
        <fullName evidence="1">Uncharacterized protein</fullName>
    </submittedName>
</protein>
<dbReference type="RefSeq" id="WP_166272570.1">
    <property type="nucleotide sequence ID" value="NZ_JAAFGS010000001.1"/>
</dbReference>
<organism evidence="1 2">
    <name type="scientific">Saccharibacillus alkalitolerans</name>
    <dbReference type="NCBI Taxonomy" id="2705290"/>
    <lineage>
        <taxon>Bacteria</taxon>
        <taxon>Bacillati</taxon>
        <taxon>Bacillota</taxon>
        <taxon>Bacilli</taxon>
        <taxon>Bacillales</taxon>
        <taxon>Paenibacillaceae</taxon>
        <taxon>Saccharibacillus</taxon>
    </lineage>
</organism>
<dbReference type="Pfam" id="PF19635">
    <property type="entry name" value="DUF6138"/>
    <property type="match status" value="1"/>
</dbReference>
<evidence type="ECO:0000313" key="2">
    <source>
        <dbReference type="Proteomes" id="UP000800303"/>
    </source>
</evidence>
<sequence length="567" mass="65139">MNELSARLLREVWERLSDIYAKEKRQLDDVKDWSVLHPGAFGCLRIVRRIPKWGAPPVDLAIDVHEPLSWSDDAYTFELGPYIEELTDDMLVDEFWPALRQQLRTLLQSGEMGPHFFDYRFKLRFEFRRPDGGPALELEETLIDEERREKLRQALDGFIRDKVLSPPPARPKPKDEFFFARLLVNPDFLPEGSVAPDPNVIEPLLQAVSAKHQGHPERLNEWRRQYAWAFKEWAEEQFLPLYFLPLDSYAYRFELKPEAERPPVDDGRLDFFLYAAIRIGDTESDRRLDYLRYAAQLGSETAQRYLKAGSGSFESERRSDLFQGKANDVLQTIELKIASEEERAYREALEYVCDLLRQDFPKEYSLKLKSSEKRLLPMKKLAKSPLHRFFANALQYPGLFPLIAEYAELAMEEFAWYGDVEPGEKSVMPGTYAVLGLGLASTDYDPLLIRYMRLVDTEHQSAHDDYAAAFVQARGLDERTMPVFVAILLAGGQNARPLKDNPVATPELAKALIPLLTPLEDYERETVIHRLFGGEEKLARAAKKAEPEMKTALEALAAKNKGGTYLT</sequence>
<gene>
    <name evidence="1" type="ORF">GYN08_03635</name>
</gene>
<dbReference type="InterPro" id="IPR046136">
    <property type="entry name" value="DUF6138"/>
</dbReference>
<name>A0ABX0F8R3_9BACL</name>
<dbReference type="EMBL" id="JAAFGS010000001">
    <property type="protein sequence ID" value="NGZ74397.1"/>
    <property type="molecule type" value="Genomic_DNA"/>
</dbReference>
<dbReference type="Proteomes" id="UP000800303">
    <property type="component" value="Unassembled WGS sequence"/>
</dbReference>
<evidence type="ECO:0000313" key="1">
    <source>
        <dbReference type="EMBL" id="NGZ74397.1"/>
    </source>
</evidence>